<comment type="subcellular location">
    <subcellularLocation>
        <location evidence="1">Nucleus</location>
    </subcellularLocation>
</comment>
<accession>A0ABR3T5R2</accession>
<evidence type="ECO:0000313" key="4">
    <source>
        <dbReference type="Proteomes" id="UP001521116"/>
    </source>
</evidence>
<protein>
    <submittedName>
        <fullName evidence="3">Uncharacterized protein</fullName>
    </submittedName>
</protein>
<dbReference type="EMBL" id="JAJVDC020000013">
    <property type="protein sequence ID" value="KAL1634913.1"/>
    <property type="molecule type" value="Genomic_DNA"/>
</dbReference>
<name>A0ABR3T5R2_9PEZI</name>
<keyword evidence="4" id="KW-1185">Reference proteome</keyword>
<evidence type="ECO:0000313" key="3">
    <source>
        <dbReference type="EMBL" id="KAL1634913.1"/>
    </source>
</evidence>
<evidence type="ECO:0000256" key="1">
    <source>
        <dbReference type="ARBA" id="ARBA00004123"/>
    </source>
</evidence>
<organism evidence="3 4">
    <name type="scientific">Neofusicoccum ribis</name>
    <dbReference type="NCBI Taxonomy" id="45134"/>
    <lineage>
        <taxon>Eukaryota</taxon>
        <taxon>Fungi</taxon>
        <taxon>Dikarya</taxon>
        <taxon>Ascomycota</taxon>
        <taxon>Pezizomycotina</taxon>
        <taxon>Dothideomycetes</taxon>
        <taxon>Dothideomycetes incertae sedis</taxon>
        <taxon>Botryosphaeriales</taxon>
        <taxon>Botryosphaeriaceae</taxon>
        <taxon>Neofusicoccum</taxon>
    </lineage>
</organism>
<dbReference type="PANTHER" id="PTHR37534:SF43">
    <property type="entry name" value="FINGER DOMAIN PROTEIN, PUTATIVE (AFU_ORTHOLOGUE AFUA_1G01850)-RELATED"/>
    <property type="match status" value="1"/>
</dbReference>
<keyword evidence="2" id="KW-0539">Nucleus</keyword>
<dbReference type="InterPro" id="IPR021858">
    <property type="entry name" value="Fun_TF"/>
</dbReference>
<proteinExistence type="predicted"/>
<sequence>MAAMALCTNDVCDGHLRRWRVHLAGVRGLLDAFVRGGGRADPLVGFLVRWFATLDTSAGVSGLGEGVVPDGRYWALGETGAQGHVDGFCGYSLELMPVLARIGRLARLRQEMVLGDVEGRDGALWLQKGAERKILEEAEEIEMKILSLEHCVAPDGTSENHEIGFAAEELQSTHRAFIHAALLHLHRRVQLLPKHHPKVREEVSHILDAVGSIQPSSTANILVLWPIFSAGCETDDPAERDAIQTRMHHMQTRGMGNYTRAREVMLAYWSSGAALRWDVYLQRSGLDLVLF</sequence>
<gene>
    <name evidence="3" type="ORF">SLS56_001994</name>
</gene>
<dbReference type="PANTHER" id="PTHR37534">
    <property type="entry name" value="TRANSCRIPTIONAL ACTIVATOR PROTEIN UGA3"/>
    <property type="match status" value="1"/>
</dbReference>
<comment type="caution">
    <text evidence="3">The sequence shown here is derived from an EMBL/GenBank/DDBJ whole genome shotgun (WGS) entry which is preliminary data.</text>
</comment>
<evidence type="ECO:0000256" key="2">
    <source>
        <dbReference type="ARBA" id="ARBA00023242"/>
    </source>
</evidence>
<dbReference type="Proteomes" id="UP001521116">
    <property type="component" value="Unassembled WGS sequence"/>
</dbReference>
<reference evidence="3 4" key="1">
    <citation type="submission" date="2024-02" db="EMBL/GenBank/DDBJ databases">
        <title>De novo assembly and annotation of 12 fungi associated with fruit tree decline syndrome in Ontario, Canada.</title>
        <authorList>
            <person name="Sulman M."/>
            <person name="Ellouze W."/>
            <person name="Ilyukhin E."/>
        </authorList>
    </citation>
    <scope>NUCLEOTIDE SEQUENCE [LARGE SCALE GENOMIC DNA]</scope>
    <source>
        <strain evidence="3 4">M1-105</strain>
    </source>
</reference>
<dbReference type="Pfam" id="PF11951">
    <property type="entry name" value="Fungal_trans_2"/>
    <property type="match status" value="1"/>
</dbReference>